<name>A0ABU8IPH5_9BURK</name>
<dbReference type="PANTHER" id="PTHR44591:SF3">
    <property type="entry name" value="RESPONSE REGULATORY DOMAIN-CONTAINING PROTEIN"/>
    <property type="match status" value="1"/>
</dbReference>
<dbReference type="InterPro" id="IPR011006">
    <property type="entry name" value="CheY-like_superfamily"/>
</dbReference>
<keyword evidence="1 2" id="KW-0597">Phosphoprotein</keyword>
<dbReference type="Proteomes" id="UP001386437">
    <property type="component" value="Unassembled WGS sequence"/>
</dbReference>
<proteinExistence type="predicted"/>
<evidence type="ECO:0000313" key="4">
    <source>
        <dbReference type="EMBL" id="MEI5997379.1"/>
    </source>
</evidence>
<gene>
    <name evidence="4" type="ORF">H3V53_09195</name>
</gene>
<dbReference type="RefSeq" id="WP_336597703.1">
    <property type="nucleotide sequence ID" value="NZ_JACFYJ010000010.1"/>
</dbReference>
<protein>
    <submittedName>
        <fullName evidence="4">Response regulator</fullName>
    </submittedName>
</protein>
<dbReference type="InterPro" id="IPR050595">
    <property type="entry name" value="Bact_response_regulator"/>
</dbReference>
<evidence type="ECO:0000313" key="5">
    <source>
        <dbReference type="Proteomes" id="UP001386437"/>
    </source>
</evidence>
<evidence type="ECO:0000256" key="2">
    <source>
        <dbReference type="PROSITE-ProRule" id="PRU00169"/>
    </source>
</evidence>
<reference evidence="4 5" key="1">
    <citation type="journal article" date="2022" name="Arch. Microbiol.">
        <title>Paraburkholderia bengalensis sp. nov. isolated from roots of Oryza sativa, IR64.</title>
        <authorList>
            <person name="Nag P."/>
            <person name="Mondal N."/>
            <person name="Sarkar J."/>
            <person name="Das S."/>
        </authorList>
    </citation>
    <scope>NUCLEOTIDE SEQUENCE [LARGE SCALE GENOMIC DNA]</scope>
    <source>
        <strain evidence="4 5">IR64_4_BI</strain>
    </source>
</reference>
<sequence length="156" mass="16756">MRSTPFSPTRSQVWTATRVAAQSMPPRILIVDDYIDSADALAAFLDNAGFETRVAYNGCDALKIANEWRPDGIVLDIAMPGLSGLAVARTLRETASTARVPLLAYTAYEADDDYEALRAGGFDGVCAKPTDPLMVVNILTTLLGPAALKRARTLHS</sequence>
<dbReference type="PROSITE" id="PS50110">
    <property type="entry name" value="RESPONSE_REGULATORY"/>
    <property type="match status" value="1"/>
</dbReference>
<dbReference type="PANTHER" id="PTHR44591">
    <property type="entry name" value="STRESS RESPONSE REGULATOR PROTEIN 1"/>
    <property type="match status" value="1"/>
</dbReference>
<keyword evidence="5" id="KW-1185">Reference proteome</keyword>
<organism evidence="4 5">
    <name type="scientific">Paraburkholderia bengalensis</name>
    <dbReference type="NCBI Taxonomy" id="2747562"/>
    <lineage>
        <taxon>Bacteria</taxon>
        <taxon>Pseudomonadati</taxon>
        <taxon>Pseudomonadota</taxon>
        <taxon>Betaproteobacteria</taxon>
        <taxon>Burkholderiales</taxon>
        <taxon>Burkholderiaceae</taxon>
        <taxon>Paraburkholderia</taxon>
    </lineage>
</organism>
<feature type="modified residue" description="4-aspartylphosphate" evidence="2">
    <location>
        <position position="76"/>
    </location>
</feature>
<evidence type="ECO:0000259" key="3">
    <source>
        <dbReference type="PROSITE" id="PS50110"/>
    </source>
</evidence>
<dbReference type="SUPFAM" id="SSF52172">
    <property type="entry name" value="CheY-like"/>
    <property type="match status" value="1"/>
</dbReference>
<comment type="caution">
    <text evidence="4">The sequence shown here is derived from an EMBL/GenBank/DDBJ whole genome shotgun (WGS) entry which is preliminary data.</text>
</comment>
<feature type="domain" description="Response regulatory" evidence="3">
    <location>
        <begin position="27"/>
        <end position="143"/>
    </location>
</feature>
<dbReference type="Pfam" id="PF00072">
    <property type="entry name" value="Response_reg"/>
    <property type="match status" value="1"/>
</dbReference>
<dbReference type="InterPro" id="IPR001789">
    <property type="entry name" value="Sig_transdc_resp-reg_receiver"/>
</dbReference>
<dbReference type="Gene3D" id="3.40.50.2300">
    <property type="match status" value="1"/>
</dbReference>
<accession>A0ABU8IPH5</accession>
<dbReference type="SMART" id="SM00448">
    <property type="entry name" value="REC"/>
    <property type="match status" value="1"/>
</dbReference>
<dbReference type="EMBL" id="JACFYJ010000010">
    <property type="protein sequence ID" value="MEI5997379.1"/>
    <property type="molecule type" value="Genomic_DNA"/>
</dbReference>
<evidence type="ECO:0000256" key="1">
    <source>
        <dbReference type="ARBA" id="ARBA00022553"/>
    </source>
</evidence>